<evidence type="ECO:0000313" key="1">
    <source>
        <dbReference type="EMBL" id="PSR73797.1"/>
    </source>
</evidence>
<dbReference type="EMBL" id="MLYV02001062">
    <property type="protein sequence ID" value="PSR73797.1"/>
    <property type="molecule type" value="Genomic_DNA"/>
</dbReference>
<name>A0A2R6NN51_9APHY</name>
<dbReference type="AlphaFoldDB" id="A0A2R6NN51"/>
<gene>
    <name evidence="1" type="ORF">PHLCEN_2v10367</name>
</gene>
<comment type="caution">
    <text evidence="1">The sequence shown here is derived from an EMBL/GenBank/DDBJ whole genome shotgun (WGS) entry which is preliminary data.</text>
</comment>
<sequence length="346" mass="37695">MIADPDSDHIGRLSIRVKPAPASANWTDLDGSTDVRMDTPADSDGEPDTCEMVSNLPIPPYSEVFNTYGERLTNAQLLTRYGFVLDGNESDVVSFGIDDIPTLLPISNTGFGDQLESDMANDDRGAFLQLFFDCIRAWPRFERWMESNLVYRPDHNSFTPAPSTESSFHAPVDDVRLERKLLDSSAPLHMCVNSDAQISHDLWVCCALLALRATLIGPSAASSAVSVEDAVVLLQQIAERQLSLEAQSDLNLETHSDADEETPRNNTLAETRTDQRGYGLVYLRLVAGSHQACVGVCVCQGLDLVGTIWTFCCSLAQSSVALVLLAPSSLSGFSENLDAYVGSLQQ</sequence>
<protein>
    <submittedName>
        <fullName evidence="1">Uncharacterized protein</fullName>
    </submittedName>
</protein>
<accession>A0A2R6NN51</accession>
<keyword evidence="2" id="KW-1185">Reference proteome</keyword>
<dbReference type="OrthoDB" id="441812at2759"/>
<dbReference type="Gene3D" id="3.90.1410.10">
    <property type="entry name" value="set domain protein methyltransferase, domain 1"/>
    <property type="match status" value="1"/>
</dbReference>
<proteinExistence type="predicted"/>
<dbReference type="Proteomes" id="UP000186601">
    <property type="component" value="Unassembled WGS sequence"/>
</dbReference>
<evidence type="ECO:0000313" key="2">
    <source>
        <dbReference type="Proteomes" id="UP000186601"/>
    </source>
</evidence>
<organism evidence="1 2">
    <name type="scientific">Hermanssonia centrifuga</name>
    <dbReference type="NCBI Taxonomy" id="98765"/>
    <lineage>
        <taxon>Eukaryota</taxon>
        <taxon>Fungi</taxon>
        <taxon>Dikarya</taxon>
        <taxon>Basidiomycota</taxon>
        <taxon>Agaricomycotina</taxon>
        <taxon>Agaricomycetes</taxon>
        <taxon>Polyporales</taxon>
        <taxon>Meruliaceae</taxon>
        <taxon>Hermanssonia</taxon>
    </lineage>
</organism>
<reference evidence="1 2" key="1">
    <citation type="submission" date="2018-02" db="EMBL/GenBank/DDBJ databases">
        <title>Genome sequence of the basidiomycete white-rot fungus Phlebia centrifuga.</title>
        <authorList>
            <person name="Granchi Z."/>
            <person name="Peng M."/>
            <person name="de Vries R.P."/>
            <person name="Hilden K."/>
            <person name="Makela M.R."/>
            <person name="Grigoriev I."/>
            <person name="Riley R."/>
        </authorList>
    </citation>
    <scope>NUCLEOTIDE SEQUENCE [LARGE SCALE GENOMIC DNA]</scope>
    <source>
        <strain evidence="1 2">FBCC195</strain>
    </source>
</reference>
<dbReference type="SUPFAM" id="SSF82199">
    <property type="entry name" value="SET domain"/>
    <property type="match status" value="1"/>
</dbReference>
<dbReference type="InterPro" id="IPR046341">
    <property type="entry name" value="SET_dom_sf"/>
</dbReference>